<proteinExistence type="predicted"/>
<organism evidence="1 2">
    <name type="scientific">Pristionchus fissidentatus</name>
    <dbReference type="NCBI Taxonomy" id="1538716"/>
    <lineage>
        <taxon>Eukaryota</taxon>
        <taxon>Metazoa</taxon>
        <taxon>Ecdysozoa</taxon>
        <taxon>Nematoda</taxon>
        <taxon>Chromadorea</taxon>
        <taxon>Rhabditida</taxon>
        <taxon>Rhabditina</taxon>
        <taxon>Diplogasteromorpha</taxon>
        <taxon>Diplogasteroidea</taxon>
        <taxon>Neodiplogasteridae</taxon>
        <taxon>Pristionchus</taxon>
    </lineage>
</organism>
<evidence type="ECO:0000313" key="1">
    <source>
        <dbReference type="EMBL" id="GMT33243.1"/>
    </source>
</evidence>
<protein>
    <recommendedName>
        <fullName evidence="3">F-box domain-containing protein</fullName>
    </recommendedName>
</protein>
<name>A0AAV5WPC9_9BILA</name>
<evidence type="ECO:0000313" key="2">
    <source>
        <dbReference type="Proteomes" id="UP001432322"/>
    </source>
</evidence>
<accession>A0AAV5WPC9</accession>
<dbReference type="AlphaFoldDB" id="A0AAV5WPC9"/>
<evidence type="ECO:0008006" key="3">
    <source>
        <dbReference type="Google" id="ProtNLM"/>
    </source>
</evidence>
<comment type="caution">
    <text evidence="1">The sequence shown here is derived from an EMBL/GenBank/DDBJ whole genome shotgun (WGS) entry which is preliminary data.</text>
</comment>
<feature type="non-terminal residue" evidence="1">
    <location>
        <position position="1"/>
    </location>
</feature>
<feature type="non-terminal residue" evidence="1">
    <location>
        <position position="289"/>
    </location>
</feature>
<dbReference type="EMBL" id="BTSY01000006">
    <property type="protein sequence ID" value="GMT33243.1"/>
    <property type="molecule type" value="Genomic_DNA"/>
</dbReference>
<keyword evidence="2" id="KW-1185">Reference proteome</keyword>
<reference evidence="1" key="1">
    <citation type="submission" date="2023-10" db="EMBL/GenBank/DDBJ databases">
        <title>Genome assembly of Pristionchus species.</title>
        <authorList>
            <person name="Yoshida K."/>
            <person name="Sommer R.J."/>
        </authorList>
    </citation>
    <scope>NUCLEOTIDE SEQUENCE</scope>
    <source>
        <strain evidence="1">RS5133</strain>
    </source>
</reference>
<dbReference type="Proteomes" id="UP001432322">
    <property type="component" value="Unassembled WGS sequence"/>
</dbReference>
<gene>
    <name evidence="1" type="ORF">PFISCL1PPCAC_24540</name>
</gene>
<sequence length="289" mass="33035">VNPAHSDNNSVTKSEKEEEEMTSFVDLPNEIIDLILSHLDFSNRSHARVNKKLAEIESKMKMEKEKGGKWSDVEILTLPFPSFHRLFFSSPCSFRLSSYLTTVGLERMAKNVQFGVVKLTIEFMDNYELEFLRSFVGLSIAELEIKYESMLDRRGRRKHRGNRIDASILCDLLKTVAYLEVDSPCRELCLDDITLLKQAISSTVNSRVSLVVSRSFARQISEEIMGVEFNYFETDSRPHPISRTNRSIEVLGEVGGFGDLHLVEGTLETSLLTETIDEKLEYTLDIEQH</sequence>